<name>A0ABR9N0H9_9MICO</name>
<evidence type="ECO:0000313" key="3">
    <source>
        <dbReference type="Proteomes" id="UP000625527"/>
    </source>
</evidence>
<dbReference type="Pfam" id="PF01547">
    <property type="entry name" value="SBP_bac_1"/>
    <property type="match status" value="1"/>
</dbReference>
<evidence type="ECO:0000313" key="2">
    <source>
        <dbReference type="EMBL" id="MBE1876578.1"/>
    </source>
</evidence>
<accession>A0ABR9N0H9</accession>
<dbReference type="InterPro" id="IPR006059">
    <property type="entry name" value="SBP"/>
</dbReference>
<protein>
    <submittedName>
        <fullName evidence="2">Sugar ABC transporter substrate-binding protein</fullName>
    </submittedName>
</protein>
<dbReference type="PANTHER" id="PTHR43649">
    <property type="entry name" value="ARABINOSE-BINDING PROTEIN-RELATED"/>
    <property type="match status" value="1"/>
</dbReference>
<dbReference type="EMBL" id="JADAQT010000088">
    <property type="protein sequence ID" value="MBE1876578.1"/>
    <property type="molecule type" value="Genomic_DNA"/>
</dbReference>
<comment type="caution">
    <text evidence="2">The sequence shown here is derived from an EMBL/GenBank/DDBJ whole genome shotgun (WGS) entry which is preliminary data.</text>
</comment>
<dbReference type="Proteomes" id="UP000625527">
    <property type="component" value="Unassembled WGS sequence"/>
</dbReference>
<gene>
    <name evidence="2" type="ORF">IHE71_12760</name>
</gene>
<organism evidence="2 3">
    <name type="scientific">Myceligenerans pegani</name>
    <dbReference type="NCBI Taxonomy" id="2776917"/>
    <lineage>
        <taxon>Bacteria</taxon>
        <taxon>Bacillati</taxon>
        <taxon>Actinomycetota</taxon>
        <taxon>Actinomycetes</taxon>
        <taxon>Micrococcales</taxon>
        <taxon>Promicromonosporaceae</taxon>
        <taxon>Myceligenerans</taxon>
    </lineage>
</organism>
<dbReference type="Gene3D" id="3.40.190.10">
    <property type="entry name" value="Periplasmic binding protein-like II"/>
    <property type="match status" value="1"/>
</dbReference>
<keyword evidence="3" id="KW-1185">Reference proteome</keyword>
<dbReference type="PANTHER" id="PTHR43649:SF12">
    <property type="entry name" value="DIACETYLCHITOBIOSE BINDING PROTEIN DASA"/>
    <property type="match status" value="1"/>
</dbReference>
<reference evidence="2 3" key="1">
    <citation type="submission" date="2020-10" db="EMBL/GenBank/DDBJ databases">
        <title>Myceligenerans pegani sp. nov., an endophytic actinomycete isolated from Peganum harmala L. in Xinjiang, China.</title>
        <authorList>
            <person name="Xin L."/>
        </authorList>
    </citation>
    <scope>NUCLEOTIDE SEQUENCE [LARGE SCALE GENOMIC DNA]</scope>
    <source>
        <strain evidence="2 3">TRM65318</strain>
    </source>
</reference>
<proteinExistence type="predicted"/>
<keyword evidence="1" id="KW-0732">Signal</keyword>
<dbReference type="CDD" id="cd13585">
    <property type="entry name" value="PBP2_TMBP_like"/>
    <property type="match status" value="1"/>
</dbReference>
<dbReference type="InterPro" id="IPR050490">
    <property type="entry name" value="Bact_solute-bd_prot1"/>
</dbReference>
<sequence length="430" mass="44785">MLQILKPGTFAIAIAAAVALSGCGLSSAPSGDADVSGPVEGTITFQTMQLSPTFDEYINGVIDAFEREHPGAEVEWVDIPSDQAARKVAADSAAGSLPDVMDLDTATLAPLGRDGRVLDMAEHGERLRELYVPSAWSSFDYGATEVAALPWYLNSPVLIVNGDIVEAAGSPAPPTSYTDLLDAAEQITRTTGEAGFQPTSIGFPNYLLSLGVPLVNESSTEAIVNTPEAVAFLERLAELHDLGAIPADSVTAAQRSEIDTFSQGDIAYLETGPSRLAIIEENAPAIFEDIDIAPPLGAADGTTWVVAHGIAVSATSENAATALAFAEFMTSPENQLTLAQQSAVFPSTTVSLEDPFFAAEPTGPATEARGIVARSLFEGGTMAKPPAVDAEYASLLWSSVQTAITGETDAEEALAAAEAQLTELLQGRAQ</sequence>
<feature type="signal peptide" evidence="1">
    <location>
        <begin position="1"/>
        <end position="28"/>
    </location>
</feature>
<dbReference type="RefSeq" id="WP_192863147.1">
    <property type="nucleotide sequence ID" value="NZ_JADAQT010000088.1"/>
</dbReference>
<dbReference type="SUPFAM" id="SSF53850">
    <property type="entry name" value="Periplasmic binding protein-like II"/>
    <property type="match status" value="1"/>
</dbReference>
<dbReference type="PROSITE" id="PS51257">
    <property type="entry name" value="PROKAR_LIPOPROTEIN"/>
    <property type="match status" value="1"/>
</dbReference>
<feature type="chain" id="PRO_5046147799" evidence="1">
    <location>
        <begin position="29"/>
        <end position="430"/>
    </location>
</feature>
<evidence type="ECO:0000256" key="1">
    <source>
        <dbReference type="SAM" id="SignalP"/>
    </source>
</evidence>